<keyword evidence="1 3" id="KW-0378">Hydrolase</keyword>
<proteinExistence type="predicted"/>
<dbReference type="GO" id="GO:0016020">
    <property type="term" value="C:membrane"/>
    <property type="evidence" value="ECO:0007669"/>
    <property type="project" value="TreeGrafter"/>
</dbReference>
<protein>
    <submittedName>
        <fullName evidence="3">Alpha/beta fold hydrolase</fullName>
    </submittedName>
</protein>
<gene>
    <name evidence="3" type="ORF">ENP47_00505</name>
</gene>
<sequence>MEIRERVEPLGDLWLWVAEAGETDAPPVLLLHGLYDRWETWLPVVPGLAAKTRVIAFDLRGHGRSSQPAGGYTLRDYADDAARLLAAMRLGEPVVAIGFSLGALVALVLAAEWPTVVRALVLEDPPLAPPDEGTRLWLEALLAAKRAGVEAAYELARELDPDGTPEDWQRSALWLCSTADGPILALLDEGRQPEPLDLLPRIVQPTLILQADPLMGGVLDDETAQRALRLLPNARLERFPGSGHAIHREQPEGFVEVVLAFIDEVTGRAAVDDATAGSGAGG</sequence>
<feature type="domain" description="AB hydrolase-1" evidence="2">
    <location>
        <begin position="28"/>
        <end position="256"/>
    </location>
</feature>
<accession>A0A7C2BEV9</accession>
<dbReference type="InterPro" id="IPR029058">
    <property type="entry name" value="AB_hydrolase_fold"/>
</dbReference>
<dbReference type="PANTHER" id="PTHR43798">
    <property type="entry name" value="MONOACYLGLYCEROL LIPASE"/>
    <property type="match status" value="1"/>
</dbReference>
<dbReference type="InterPro" id="IPR000073">
    <property type="entry name" value="AB_hydrolase_1"/>
</dbReference>
<evidence type="ECO:0000313" key="3">
    <source>
        <dbReference type="EMBL" id="HEF64085.1"/>
    </source>
</evidence>
<evidence type="ECO:0000256" key="1">
    <source>
        <dbReference type="ARBA" id="ARBA00022801"/>
    </source>
</evidence>
<dbReference type="GO" id="GO:0016787">
    <property type="term" value="F:hydrolase activity"/>
    <property type="evidence" value="ECO:0007669"/>
    <property type="project" value="UniProtKB-KW"/>
</dbReference>
<name>A0A7C2BEV9_THERO</name>
<dbReference type="InterPro" id="IPR050266">
    <property type="entry name" value="AB_hydrolase_sf"/>
</dbReference>
<organism evidence="3">
    <name type="scientific">Thermomicrobium roseum</name>
    <dbReference type="NCBI Taxonomy" id="500"/>
    <lineage>
        <taxon>Bacteria</taxon>
        <taxon>Pseudomonadati</taxon>
        <taxon>Thermomicrobiota</taxon>
        <taxon>Thermomicrobia</taxon>
        <taxon>Thermomicrobiales</taxon>
        <taxon>Thermomicrobiaceae</taxon>
        <taxon>Thermomicrobium</taxon>
    </lineage>
</organism>
<dbReference type="AlphaFoldDB" id="A0A7C2BEV9"/>
<comment type="caution">
    <text evidence="3">The sequence shown here is derived from an EMBL/GenBank/DDBJ whole genome shotgun (WGS) entry which is preliminary data.</text>
</comment>
<reference evidence="3" key="1">
    <citation type="journal article" date="2020" name="mSystems">
        <title>Genome- and Community-Level Interaction Insights into Carbon Utilization and Element Cycling Functions of Hydrothermarchaeota in Hydrothermal Sediment.</title>
        <authorList>
            <person name="Zhou Z."/>
            <person name="Liu Y."/>
            <person name="Xu W."/>
            <person name="Pan J."/>
            <person name="Luo Z.H."/>
            <person name="Li M."/>
        </authorList>
    </citation>
    <scope>NUCLEOTIDE SEQUENCE [LARGE SCALE GENOMIC DNA]</scope>
    <source>
        <strain evidence="3">SpSt-222</strain>
    </source>
</reference>
<evidence type="ECO:0000259" key="2">
    <source>
        <dbReference type="Pfam" id="PF12697"/>
    </source>
</evidence>
<dbReference type="SUPFAM" id="SSF53474">
    <property type="entry name" value="alpha/beta-Hydrolases"/>
    <property type="match status" value="1"/>
</dbReference>
<dbReference type="PANTHER" id="PTHR43798:SF31">
    <property type="entry name" value="AB HYDROLASE SUPERFAMILY PROTEIN YCLE"/>
    <property type="match status" value="1"/>
</dbReference>
<dbReference type="EMBL" id="DSJL01000001">
    <property type="protein sequence ID" value="HEF64085.1"/>
    <property type="molecule type" value="Genomic_DNA"/>
</dbReference>
<dbReference type="Pfam" id="PF12697">
    <property type="entry name" value="Abhydrolase_6"/>
    <property type="match status" value="1"/>
</dbReference>
<dbReference type="Gene3D" id="3.40.50.1820">
    <property type="entry name" value="alpha/beta hydrolase"/>
    <property type="match status" value="1"/>
</dbReference>